<accession>A0AAD3S6Y0</accession>
<proteinExistence type="predicted"/>
<evidence type="ECO:0000256" key="1">
    <source>
        <dbReference type="SAM" id="Phobius"/>
    </source>
</evidence>
<keyword evidence="1" id="KW-0472">Membrane</keyword>
<organism evidence="2 3">
    <name type="scientific">Nepenthes gracilis</name>
    <name type="common">Slender pitcher plant</name>
    <dbReference type="NCBI Taxonomy" id="150966"/>
    <lineage>
        <taxon>Eukaryota</taxon>
        <taxon>Viridiplantae</taxon>
        <taxon>Streptophyta</taxon>
        <taxon>Embryophyta</taxon>
        <taxon>Tracheophyta</taxon>
        <taxon>Spermatophyta</taxon>
        <taxon>Magnoliopsida</taxon>
        <taxon>eudicotyledons</taxon>
        <taxon>Gunneridae</taxon>
        <taxon>Pentapetalae</taxon>
        <taxon>Caryophyllales</taxon>
        <taxon>Nepenthaceae</taxon>
        <taxon>Nepenthes</taxon>
    </lineage>
</organism>
<dbReference type="AlphaFoldDB" id="A0AAD3S6Y0"/>
<keyword evidence="3" id="KW-1185">Reference proteome</keyword>
<reference evidence="2" key="1">
    <citation type="submission" date="2023-05" db="EMBL/GenBank/DDBJ databases">
        <title>Nepenthes gracilis genome sequencing.</title>
        <authorList>
            <person name="Fukushima K."/>
        </authorList>
    </citation>
    <scope>NUCLEOTIDE SEQUENCE</scope>
    <source>
        <strain evidence="2">SING2019-196</strain>
    </source>
</reference>
<feature type="transmembrane region" description="Helical" evidence="1">
    <location>
        <begin position="48"/>
        <end position="68"/>
    </location>
</feature>
<keyword evidence="1" id="KW-1133">Transmembrane helix</keyword>
<keyword evidence="1" id="KW-0812">Transmembrane</keyword>
<comment type="caution">
    <text evidence="2">The sequence shown here is derived from an EMBL/GenBank/DDBJ whole genome shotgun (WGS) entry which is preliminary data.</text>
</comment>
<sequence>MILLRLFECRRRQRLVAVLLLGLIRVAAAVAAAAAAAAAVAVEGRQETLGASFLDVSVGFPSIGLFLLG</sequence>
<dbReference type="EMBL" id="BSYO01000005">
    <property type="protein sequence ID" value="GMH05450.1"/>
    <property type="molecule type" value="Genomic_DNA"/>
</dbReference>
<name>A0AAD3S6Y0_NEPGR</name>
<protein>
    <submittedName>
        <fullName evidence="2">Uncharacterized protein</fullName>
    </submittedName>
</protein>
<dbReference type="Proteomes" id="UP001279734">
    <property type="component" value="Unassembled WGS sequence"/>
</dbReference>
<evidence type="ECO:0000313" key="3">
    <source>
        <dbReference type="Proteomes" id="UP001279734"/>
    </source>
</evidence>
<evidence type="ECO:0000313" key="2">
    <source>
        <dbReference type="EMBL" id="GMH05450.1"/>
    </source>
</evidence>
<gene>
    <name evidence="2" type="ORF">Nepgr_007290</name>
</gene>